<gene>
    <name evidence="1" type="ORF">H310_02011</name>
</gene>
<protein>
    <submittedName>
        <fullName evidence="1">Uncharacterized protein</fullName>
    </submittedName>
</protein>
<organism evidence="1">
    <name type="scientific">Aphanomyces invadans</name>
    <dbReference type="NCBI Taxonomy" id="157072"/>
    <lineage>
        <taxon>Eukaryota</taxon>
        <taxon>Sar</taxon>
        <taxon>Stramenopiles</taxon>
        <taxon>Oomycota</taxon>
        <taxon>Saprolegniomycetes</taxon>
        <taxon>Saprolegniales</taxon>
        <taxon>Verrucalvaceae</taxon>
        <taxon>Aphanomyces</taxon>
    </lineage>
</organism>
<dbReference type="EMBL" id="KI913954">
    <property type="protein sequence ID" value="ETW07510.1"/>
    <property type="molecule type" value="Genomic_DNA"/>
</dbReference>
<name>A0A024UMW8_9STRA</name>
<accession>A0A024UMW8</accession>
<dbReference type="RefSeq" id="XP_008863603.1">
    <property type="nucleotide sequence ID" value="XM_008865381.1"/>
</dbReference>
<dbReference type="GeneID" id="20079061"/>
<reference evidence="1" key="1">
    <citation type="submission" date="2013-12" db="EMBL/GenBank/DDBJ databases">
        <title>The Genome Sequence of Aphanomyces invadans NJM9701.</title>
        <authorList>
            <consortium name="The Broad Institute Genomics Platform"/>
            <person name="Russ C."/>
            <person name="Tyler B."/>
            <person name="van West P."/>
            <person name="Dieguez-Uribeondo J."/>
            <person name="Young S.K."/>
            <person name="Zeng Q."/>
            <person name="Gargeya S."/>
            <person name="Fitzgerald M."/>
            <person name="Abouelleil A."/>
            <person name="Alvarado L."/>
            <person name="Chapman S.B."/>
            <person name="Gainer-Dewar J."/>
            <person name="Goldberg J."/>
            <person name="Griggs A."/>
            <person name="Gujja S."/>
            <person name="Hansen M."/>
            <person name="Howarth C."/>
            <person name="Imamovic A."/>
            <person name="Ireland A."/>
            <person name="Larimer J."/>
            <person name="McCowan C."/>
            <person name="Murphy C."/>
            <person name="Pearson M."/>
            <person name="Poon T.W."/>
            <person name="Priest M."/>
            <person name="Roberts A."/>
            <person name="Saif S."/>
            <person name="Shea T."/>
            <person name="Sykes S."/>
            <person name="Wortman J."/>
            <person name="Nusbaum C."/>
            <person name="Birren B."/>
        </authorList>
    </citation>
    <scope>NUCLEOTIDE SEQUENCE [LARGE SCALE GENOMIC DNA]</scope>
    <source>
        <strain evidence="1">NJM9701</strain>
    </source>
</reference>
<dbReference type="PROSITE" id="PS50096">
    <property type="entry name" value="IQ"/>
    <property type="match status" value="1"/>
</dbReference>
<dbReference type="VEuPathDB" id="FungiDB:H310_02011"/>
<proteinExistence type="predicted"/>
<dbReference type="AlphaFoldDB" id="A0A024UMW8"/>
<dbReference type="OrthoDB" id="70771at2759"/>
<sequence length="319" mass="37145">MSALPRNHVLQQATYSPDYLTSSLDLGYKEAEEAWFALLQRHRHIYFDTMAPLVQYSVDDKRRRYCSATQLQTAAAAIEGSTLTVMKLQQQLLAAWHRGASLFQATWRGHVARKTMRAAMWAARIKRTEWLFRRAQGIRRLGLARRHRLARQACRHIKGLVVRAHVNAMRIQRLARHYLFHSRRWHAATRLQKWYVHRVRHRNLTTALARLHGFLKRQRRNALLEEYAAAALDARQRQRERAQAVYFSMKPDHVIVHRMVAARKRVVKDTLGTSRPPMAPNSSAHRSRAVLPLPMATNKMMAEALAAQSSIHKRDRRII</sequence>
<evidence type="ECO:0000313" key="1">
    <source>
        <dbReference type="EMBL" id="ETW07510.1"/>
    </source>
</evidence>